<name>A0A0A9AH81_ARUDO</name>
<sequence>MKFSNPETLKTPSPSISCVEKQASAISTQRKKDVRVDLGSAQRRRRPGGEG</sequence>
<feature type="compositionally biased region" description="Basic residues" evidence="1">
    <location>
        <begin position="42"/>
        <end position="51"/>
    </location>
</feature>
<protein>
    <submittedName>
        <fullName evidence="2">Uncharacterized protein</fullName>
    </submittedName>
</protein>
<reference evidence="2" key="2">
    <citation type="journal article" date="2015" name="Data Brief">
        <title>Shoot transcriptome of the giant reed, Arundo donax.</title>
        <authorList>
            <person name="Barrero R.A."/>
            <person name="Guerrero F.D."/>
            <person name="Moolhuijzen P."/>
            <person name="Goolsby J.A."/>
            <person name="Tidwell J."/>
            <person name="Bellgard S.E."/>
            <person name="Bellgard M.I."/>
        </authorList>
    </citation>
    <scope>NUCLEOTIDE SEQUENCE</scope>
    <source>
        <tissue evidence="2">Shoot tissue taken approximately 20 cm above the soil surface</tissue>
    </source>
</reference>
<evidence type="ECO:0000256" key="1">
    <source>
        <dbReference type="SAM" id="MobiDB-lite"/>
    </source>
</evidence>
<organism evidence="2">
    <name type="scientific">Arundo donax</name>
    <name type="common">Giant reed</name>
    <name type="synonym">Donax arundinaceus</name>
    <dbReference type="NCBI Taxonomy" id="35708"/>
    <lineage>
        <taxon>Eukaryota</taxon>
        <taxon>Viridiplantae</taxon>
        <taxon>Streptophyta</taxon>
        <taxon>Embryophyta</taxon>
        <taxon>Tracheophyta</taxon>
        <taxon>Spermatophyta</taxon>
        <taxon>Magnoliopsida</taxon>
        <taxon>Liliopsida</taxon>
        <taxon>Poales</taxon>
        <taxon>Poaceae</taxon>
        <taxon>PACMAD clade</taxon>
        <taxon>Arundinoideae</taxon>
        <taxon>Arundineae</taxon>
        <taxon>Arundo</taxon>
    </lineage>
</organism>
<evidence type="ECO:0000313" key="2">
    <source>
        <dbReference type="EMBL" id="JAD51024.1"/>
    </source>
</evidence>
<accession>A0A0A9AH81</accession>
<feature type="region of interest" description="Disordered" evidence="1">
    <location>
        <begin position="1"/>
        <end position="51"/>
    </location>
</feature>
<feature type="compositionally biased region" description="Polar residues" evidence="1">
    <location>
        <begin position="1"/>
        <end position="16"/>
    </location>
</feature>
<dbReference type="AlphaFoldDB" id="A0A0A9AH81"/>
<dbReference type="EMBL" id="GBRH01246871">
    <property type="protein sequence ID" value="JAD51024.1"/>
    <property type="molecule type" value="Transcribed_RNA"/>
</dbReference>
<reference evidence="2" key="1">
    <citation type="submission" date="2014-09" db="EMBL/GenBank/DDBJ databases">
        <authorList>
            <person name="Magalhaes I.L.F."/>
            <person name="Oliveira U."/>
            <person name="Santos F.R."/>
            <person name="Vidigal T.H.D.A."/>
            <person name="Brescovit A.D."/>
            <person name="Santos A.J."/>
        </authorList>
    </citation>
    <scope>NUCLEOTIDE SEQUENCE</scope>
    <source>
        <tissue evidence="2">Shoot tissue taken approximately 20 cm above the soil surface</tissue>
    </source>
</reference>
<proteinExistence type="predicted"/>